<dbReference type="PANTHER" id="PTHR12161">
    <property type="entry name" value="IST1 FAMILY MEMBER"/>
    <property type="match status" value="1"/>
</dbReference>
<dbReference type="GO" id="GO:0099638">
    <property type="term" value="P:endosome to plasma membrane protein transport"/>
    <property type="evidence" value="ECO:0007669"/>
    <property type="project" value="EnsemblFungi"/>
</dbReference>
<feature type="compositionally biased region" description="Low complexity" evidence="2">
    <location>
        <begin position="189"/>
        <end position="199"/>
    </location>
</feature>
<dbReference type="STRING" id="1071378.G0WD74"/>
<comment type="similarity">
    <text evidence="1">Belongs to the IST1 family.</text>
</comment>
<dbReference type="Pfam" id="PF03398">
    <property type="entry name" value="Ist1"/>
    <property type="match status" value="1"/>
</dbReference>
<dbReference type="GO" id="GO:0042030">
    <property type="term" value="F:ATPase inhibitor activity"/>
    <property type="evidence" value="ECO:0007669"/>
    <property type="project" value="EnsemblFungi"/>
</dbReference>
<dbReference type="OrthoDB" id="29853at2759"/>
<dbReference type="GeneID" id="11497073"/>
<dbReference type="eggNOG" id="KOG2027">
    <property type="taxonomic scope" value="Eukaryota"/>
</dbReference>
<dbReference type="GO" id="GO:0032511">
    <property type="term" value="P:late endosome to vacuole transport via multivesicular body sorting pathway"/>
    <property type="evidence" value="ECO:0007669"/>
    <property type="project" value="EnsemblFungi"/>
</dbReference>
<evidence type="ECO:0000313" key="3">
    <source>
        <dbReference type="EMBL" id="CCD25735.1"/>
    </source>
</evidence>
<dbReference type="AlphaFoldDB" id="G0WD74"/>
<evidence type="ECO:0000256" key="2">
    <source>
        <dbReference type="SAM" id="MobiDB-lite"/>
    </source>
</evidence>
<dbReference type="PANTHER" id="PTHR12161:SF5">
    <property type="entry name" value="IST1 HOMOLOG"/>
    <property type="match status" value="1"/>
</dbReference>
<dbReference type="OMA" id="HEVREFT"/>
<evidence type="ECO:0000256" key="1">
    <source>
        <dbReference type="ARBA" id="ARBA00005536"/>
    </source>
</evidence>
<organism evidence="3 4">
    <name type="scientific">Naumovozyma dairenensis (strain ATCC 10597 / BCRC 20456 / CBS 421 / NBRC 0211 / NRRL Y-12639)</name>
    <name type="common">Saccharomyces dairenensis</name>
    <dbReference type="NCBI Taxonomy" id="1071378"/>
    <lineage>
        <taxon>Eukaryota</taxon>
        <taxon>Fungi</taxon>
        <taxon>Dikarya</taxon>
        <taxon>Ascomycota</taxon>
        <taxon>Saccharomycotina</taxon>
        <taxon>Saccharomycetes</taxon>
        <taxon>Saccharomycetales</taxon>
        <taxon>Saccharomycetaceae</taxon>
        <taxon>Naumovozyma</taxon>
    </lineage>
</organism>
<accession>G0WD74</accession>
<proteinExistence type="inferred from homology"/>
<reference evidence="3 4" key="1">
    <citation type="journal article" date="2011" name="Proc. Natl. Acad. Sci. U.S.A.">
        <title>Evolutionary erosion of yeast sex chromosomes by mating-type switching accidents.</title>
        <authorList>
            <person name="Gordon J.L."/>
            <person name="Armisen D."/>
            <person name="Proux-Wera E."/>
            <person name="Oheigeartaigh S.S."/>
            <person name="Byrne K.P."/>
            <person name="Wolfe K.H."/>
        </authorList>
    </citation>
    <scope>NUCLEOTIDE SEQUENCE [LARGE SCALE GENOMIC DNA]</scope>
    <source>
        <strain evidence="4">ATCC 10597 / BCRC 20456 / CBS 421 / NBRC 0211 / NRRL Y-12639</strain>
    </source>
</reference>
<dbReference type="FunFam" id="1.20.1260.60:FF:000002">
    <property type="entry name" value="Vacuolar protein sorting-associated protein IST1"/>
    <property type="match status" value="1"/>
</dbReference>
<dbReference type="EMBL" id="HE580272">
    <property type="protein sequence ID" value="CCD25735.1"/>
    <property type="molecule type" value="Genomic_DNA"/>
</dbReference>
<evidence type="ECO:0008006" key="5">
    <source>
        <dbReference type="Google" id="ProtNLM"/>
    </source>
</evidence>
<dbReference type="HOGENOM" id="CLU_037652_2_0_1"/>
<dbReference type="KEGG" id="ndi:NDAI_0F04170"/>
<sequence>MVQQKIPFTIRLKTCLKMCIQRLRYAQEKQQALAKQDRRLVAKLLSDSKETKAQYRVENLINNDIHMELLEILELYCELLHARVNILNDITDEVDLISNHIEDGINEAVRAIVFSTLYVPEVKELNQMAELLTLKFGQEFLKVIREDHVGVPEKVLGKCSPALPKEDLVILYLKEIAITYDVPYSLLTDSESESETQSNDNEKTDDDNNDDGDGGNVKEKINGKPIVAMDNDENISTDEKHPITIRKPRQTSETAEKKLKIAEDIKKEVKIVHNKKKVEKTDELDELKKRFAALRR</sequence>
<protein>
    <recommendedName>
        <fullName evidence="5">Vacuolar protein sorting-associated protein IST1</fullName>
    </recommendedName>
</protein>
<dbReference type="InterPro" id="IPR005061">
    <property type="entry name" value="Ist1"/>
</dbReference>
<gene>
    <name evidence="3" type="primary">NDAI0F04170</name>
    <name evidence="3" type="ordered locus">NDAI_0F04170</name>
</gene>
<dbReference type="Gene3D" id="1.20.1260.60">
    <property type="entry name" value="Vacuolar protein sorting-associated protein Ist1"/>
    <property type="match status" value="1"/>
</dbReference>
<dbReference type="RefSeq" id="XP_003670978.1">
    <property type="nucleotide sequence ID" value="XM_003670930.1"/>
</dbReference>
<name>G0WD74_NAUDC</name>
<dbReference type="Proteomes" id="UP000000689">
    <property type="component" value="Chromosome 6"/>
</dbReference>
<dbReference type="GO" id="GO:0005768">
    <property type="term" value="C:endosome"/>
    <property type="evidence" value="ECO:0007669"/>
    <property type="project" value="EnsemblFungi"/>
</dbReference>
<feature type="compositionally biased region" description="Acidic residues" evidence="2">
    <location>
        <begin position="203"/>
        <end position="213"/>
    </location>
</feature>
<dbReference type="InterPro" id="IPR042277">
    <property type="entry name" value="IST1-like"/>
</dbReference>
<keyword evidence="4" id="KW-1185">Reference proteome</keyword>
<evidence type="ECO:0000313" key="4">
    <source>
        <dbReference type="Proteomes" id="UP000000689"/>
    </source>
</evidence>
<feature type="region of interest" description="Disordered" evidence="2">
    <location>
        <begin position="236"/>
        <end position="256"/>
    </location>
</feature>
<feature type="region of interest" description="Disordered" evidence="2">
    <location>
        <begin position="189"/>
        <end position="224"/>
    </location>
</feature>